<organism evidence="2 3">
    <name type="scientific">Actinoplanes ianthinogenes</name>
    <dbReference type="NCBI Taxonomy" id="122358"/>
    <lineage>
        <taxon>Bacteria</taxon>
        <taxon>Bacillati</taxon>
        <taxon>Actinomycetota</taxon>
        <taxon>Actinomycetes</taxon>
        <taxon>Micromonosporales</taxon>
        <taxon>Micromonosporaceae</taxon>
        <taxon>Actinoplanes</taxon>
    </lineage>
</organism>
<reference evidence="2 3" key="1">
    <citation type="submission" date="2020-08" db="EMBL/GenBank/DDBJ databases">
        <title>Whole genome shotgun sequence of Actinoplanes ianthinogenes NBRC 13996.</title>
        <authorList>
            <person name="Komaki H."/>
            <person name="Tamura T."/>
        </authorList>
    </citation>
    <scope>NUCLEOTIDE SEQUENCE [LARGE SCALE GENOMIC DNA]</scope>
    <source>
        <strain evidence="2 3">NBRC 13996</strain>
    </source>
</reference>
<evidence type="ECO:0008006" key="4">
    <source>
        <dbReference type="Google" id="ProtNLM"/>
    </source>
</evidence>
<name>A0ABN6CSC8_9ACTN</name>
<evidence type="ECO:0000256" key="1">
    <source>
        <dbReference type="SAM" id="Phobius"/>
    </source>
</evidence>
<keyword evidence="1" id="KW-0472">Membrane</keyword>
<sequence>MSGNGFTARKALLVLAGFWAVGVVLLVGASFGSVGVERLRDAPACPADQVFTPAYCRITVDATVTALTSDQITMDVGGRRVAPEVYLHGTLPDRVAGLPVRVTIYRGAAVHVQGGTLNFDTADAPADHVDELRAAGLFFLIGGAVLVGVNALVRTRRRADLR</sequence>
<evidence type="ECO:0000313" key="3">
    <source>
        <dbReference type="Proteomes" id="UP000676967"/>
    </source>
</evidence>
<keyword evidence="1" id="KW-0812">Transmembrane</keyword>
<evidence type="ECO:0000313" key="2">
    <source>
        <dbReference type="EMBL" id="BCJ47539.1"/>
    </source>
</evidence>
<dbReference type="RefSeq" id="WP_189329942.1">
    <property type="nucleotide sequence ID" value="NZ_AP023356.1"/>
</dbReference>
<feature type="transmembrane region" description="Helical" evidence="1">
    <location>
        <begin position="134"/>
        <end position="153"/>
    </location>
</feature>
<proteinExistence type="predicted"/>
<keyword evidence="1" id="KW-1133">Transmembrane helix</keyword>
<dbReference type="EMBL" id="AP023356">
    <property type="protein sequence ID" value="BCJ47539.1"/>
    <property type="molecule type" value="Genomic_DNA"/>
</dbReference>
<accession>A0ABN6CSC8</accession>
<dbReference type="Proteomes" id="UP000676967">
    <property type="component" value="Chromosome"/>
</dbReference>
<feature type="transmembrane region" description="Helical" evidence="1">
    <location>
        <begin position="12"/>
        <end position="31"/>
    </location>
</feature>
<protein>
    <recommendedName>
        <fullName evidence="4">DUF3592 domain-containing protein</fullName>
    </recommendedName>
</protein>
<gene>
    <name evidence="2" type="ORF">Aiant_81960</name>
</gene>
<keyword evidence="3" id="KW-1185">Reference proteome</keyword>